<keyword evidence="1" id="KW-0472">Membrane</keyword>
<name>A0ABW0Z3S6_9ACTN</name>
<feature type="domain" description="YcxB-like C-terminal" evidence="2">
    <location>
        <begin position="105"/>
        <end position="165"/>
    </location>
</feature>
<dbReference type="RefSeq" id="WP_390319036.1">
    <property type="nucleotide sequence ID" value="NZ_JBHSPB010000015.1"/>
</dbReference>
<protein>
    <submittedName>
        <fullName evidence="3">YcxB family protein</fullName>
    </submittedName>
</protein>
<evidence type="ECO:0000259" key="2">
    <source>
        <dbReference type="Pfam" id="PF14317"/>
    </source>
</evidence>
<accession>A0ABW0Z3S6</accession>
<gene>
    <name evidence="3" type="ORF">ACFP1Z_23240</name>
</gene>
<comment type="caution">
    <text evidence="3">The sequence shown here is derived from an EMBL/GenBank/DDBJ whole genome shotgun (WGS) entry which is preliminary data.</text>
</comment>
<dbReference type="EMBL" id="JBHSPB010000015">
    <property type="protein sequence ID" value="MFC5723087.1"/>
    <property type="molecule type" value="Genomic_DNA"/>
</dbReference>
<dbReference type="Pfam" id="PF14317">
    <property type="entry name" value="YcxB"/>
    <property type="match status" value="1"/>
</dbReference>
<reference evidence="4" key="1">
    <citation type="journal article" date="2019" name="Int. J. Syst. Evol. Microbiol.">
        <title>The Global Catalogue of Microorganisms (GCM) 10K type strain sequencing project: providing services to taxonomists for standard genome sequencing and annotation.</title>
        <authorList>
            <consortium name="The Broad Institute Genomics Platform"/>
            <consortium name="The Broad Institute Genome Sequencing Center for Infectious Disease"/>
            <person name="Wu L."/>
            <person name="Ma J."/>
        </authorList>
    </citation>
    <scope>NUCLEOTIDE SEQUENCE [LARGE SCALE GENOMIC DNA]</scope>
    <source>
        <strain evidence="4">CGMCC 4.7304</strain>
    </source>
</reference>
<keyword evidence="1" id="KW-0812">Transmembrane</keyword>
<proteinExistence type="predicted"/>
<evidence type="ECO:0000313" key="4">
    <source>
        <dbReference type="Proteomes" id="UP001596083"/>
    </source>
</evidence>
<dbReference type="InterPro" id="IPR025588">
    <property type="entry name" value="YcxB-like_C"/>
</dbReference>
<organism evidence="3 4">
    <name type="scientific">Streptomyces gamaensis</name>
    <dbReference type="NCBI Taxonomy" id="1763542"/>
    <lineage>
        <taxon>Bacteria</taxon>
        <taxon>Bacillati</taxon>
        <taxon>Actinomycetota</taxon>
        <taxon>Actinomycetes</taxon>
        <taxon>Kitasatosporales</taxon>
        <taxon>Streptomycetaceae</taxon>
        <taxon>Streptomyces</taxon>
    </lineage>
</organism>
<keyword evidence="1" id="KW-1133">Transmembrane helix</keyword>
<feature type="transmembrane region" description="Helical" evidence="1">
    <location>
        <begin position="41"/>
        <end position="58"/>
    </location>
</feature>
<feature type="transmembrane region" description="Helical" evidence="1">
    <location>
        <begin position="64"/>
        <end position="82"/>
    </location>
</feature>
<dbReference type="Proteomes" id="UP001596083">
    <property type="component" value="Unassembled WGS sequence"/>
</dbReference>
<sequence>MVGEQQTGVRVELTYVPTLEDLRQALNARTRASASARRTRWLLMVSGVLAVVVEAASLVLNGKFMVPMCVIPVIVLFMLFGLPRLQARQFYRVVAAQGRCRTVVSEQGLTVVAETASSNLTWQAMPCYVETPELFVLFSGDRNASCLTVLPKRGVNGPEDVERLRGVLDRYVRRV</sequence>
<keyword evidence="4" id="KW-1185">Reference proteome</keyword>
<evidence type="ECO:0000256" key="1">
    <source>
        <dbReference type="SAM" id="Phobius"/>
    </source>
</evidence>
<evidence type="ECO:0000313" key="3">
    <source>
        <dbReference type="EMBL" id="MFC5723087.1"/>
    </source>
</evidence>